<feature type="domain" description="FMN hydroxy acid dehydrogenase" evidence="5">
    <location>
        <begin position="1"/>
        <end position="300"/>
    </location>
</feature>
<dbReference type="GO" id="GO:0016491">
    <property type="term" value="F:oxidoreductase activity"/>
    <property type="evidence" value="ECO:0007669"/>
    <property type="project" value="UniProtKB-KW"/>
</dbReference>
<dbReference type="Proteomes" id="UP000014155">
    <property type="component" value="Unassembled WGS sequence"/>
</dbReference>
<evidence type="ECO:0000256" key="4">
    <source>
        <dbReference type="ARBA" id="ARBA00023002"/>
    </source>
</evidence>
<dbReference type="PANTHER" id="PTHR10578">
    <property type="entry name" value="S -2-HYDROXY-ACID OXIDASE-RELATED"/>
    <property type="match status" value="1"/>
</dbReference>
<evidence type="ECO:0000313" key="6">
    <source>
        <dbReference type="EMBL" id="EMS72879.1"/>
    </source>
</evidence>
<dbReference type="EMBL" id="AORV01000025">
    <property type="protein sequence ID" value="EMS72879.1"/>
    <property type="molecule type" value="Genomic_DNA"/>
</dbReference>
<dbReference type="AlphaFoldDB" id="S0FUR2"/>
<name>S0FUR2_RUMCE</name>
<proteinExistence type="predicted"/>
<dbReference type="Pfam" id="PF01070">
    <property type="entry name" value="FMN_dh"/>
    <property type="match status" value="2"/>
</dbReference>
<dbReference type="PATRIC" id="fig|1195236.3.peg.1430"/>
<dbReference type="PROSITE" id="PS51349">
    <property type="entry name" value="FMN_HYDROXY_ACID_DH_2"/>
    <property type="match status" value="1"/>
</dbReference>
<gene>
    <name evidence="6" type="ORF">CTER_1131</name>
</gene>
<comment type="cofactor">
    <cofactor evidence="1">
        <name>FMN</name>
        <dbReference type="ChEBI" id="CHEBI:58210"/>
    </cofactor>
</comment>
<evidence type="ECO:0000259" key="5">
    <source>
        <dbReference type="PROSITE" id="PS51349"/>
    </source>
</evidence>
<organism evidence="6 7">
    <name type="scientific">Ruminiclostridium cellobioparum subsp. termitidis CT1112</name>
    <dbReference type="NCBI Taxonomy" id="1195236"/>
    <lineage>
        <taxon>Bacteria</taxon>
        <taxon>Bacillati</taxon>
        <taxon>Bacillota</taxon>
        <taxon>Clostridia</taxon>
        <taxon>Eubacteriales</taxon>
        <taxon>Oscillospiraceae</taxon>
        <taxon>Ruminiclostridium</taxon>
    </lineage>
</organism>
<dbReference type="Gene3D" id="3.20.20.70">
    <property type="entry name" value="Aldolase class I"/>
    <property type="match status" value="1"/>
</dbReference>
<keyword evidence="7" id="KW-1185">Reference proteome</keyword>
<keyword evidence="3" id="KW-0288">FMN</keyword>
<dbReference type="InterPro" id="IPR000262">
    <property type="entry name" value="FMN-dep_DH"/>
</dbReference>
<evidence type="ECO:0000256" key="1">
    <source>
        <dbReference type="ARBA" id="ARBA00001917"/>
    </source>
</evidence>
<reference evidence="6 7" key="1">
    <citation type="journal article" date="2013" name="Genome Announc.">
        <title>Draft Genome Sequence of the Cellulolytic, Mesophilic, Anaerobic Bacterium Clostridium termitidis Strain CT1112 (DSM 5398).</title>
        <authorList>
            <person name="Lal S."/>
            <person name="Ramachandran U."/>
            <person name="Zhang X."/>
            <person name="Munir R."/>
            <person name="Sparling R."/>
            <person name="Levin D.B."/>
        </authorList>
    </citation>
    <scope>NUCLEOTIDE SEQUENCE [LARGE SCALE GENOMIC DNA]</scope>
    <source>
        <strain evidence="6 7">CT1112</strain>
    </source>
</reference>
<dbReference type="InterPro" id="IPR013785">
    <property type="entry name" value="Aldolase_TIM"/>
</dbReference>
<comment type="caution">
    <text evidence="6">The sequence shown here is derived from an EMBL/GenBank/DDBJ whole genome shotgun (WGS) entry which is preliminary data.</text>
</comment>
<evidence type="ECO:0000313" key="7">
    <source>
        <dbReference type="Proteomes" id="UP000014155"/>
    </source>
</evidence>
<dbReference type="eggNOG" id="COG1304">
    <property type="taxonomic scope" value="Bacteria"/>
</dbReference>
<sequence length="300" mass="32390">MAQNTEQKYRAGDSNQITREYFDSLLVEMRHIDSVIPSTKLELYGETFSTPVMTAALSHLNGTRPNGMAEMARGAFKAGAVMWTGMGEEAELEAITATGAKTIKIIKPHADNNVIFKKIEHAEKCGVFALGMDIDHSFNNSGQYDNVLGLPMTGKTLDEIKSFVKATKLPFIIKGVLSEQDAYKCAEAGVRGIVVSHHHGIMDFAVPPLMILPKIVKVINKSIPVFADCGVSSGMDVFKALALGADAVSVGRALMPLLAESGAEGVEQKINGITRELAGVMTRTCFKNLGSIDSSVIWKR</sequence>
<evidence type="ECO:0000256" key="3">
    <source>
        <dbReference type="ARBA" id="ARBA00022643"/>
    </source>
</evidence>
<keyword evidence="2" id="KW-0285">Flavoprotein</keyword>
<dbReference type="InterPro" id="IPR037396">
    <property type="entry name" value="FMN_HAD"/>
</dbReference>
<dbReference type="SUPFAM" id="SSF51395">
    <property type="entry name" value="FMN-linked oxidoreductases"/>
    <property type="match status" value="1"/>
</dbReference>
<dbReference type="STRING" id="1195236.CTER_1131"/>
<keyword evidence="4" id="KW-0560">Oxidoreductase</keyword>
<protein>
    <submittedName>
        <fullName evidence="6">FMN-dependent alpha-hydroxy acid dehydrogenase</fullName>
    </submittedName>
</protein>
<dbReference type="RefSeq" id="WP_004624613.1">
    <property type="nucleotide sequence ID" value="NZ_AORV01000025.1"/>
</dbReference>
<dbReference type="PANTHER" id="PTHR10578:SF107">
    <property type="entry name" value="2-HYDROXYACID OXIDASE 1"/>
    <property type="match status" value="1"/>
</dbReference>
<accession>S0FUR2</accession>
<evidence type="ECO:0000256" key="2">
    <source>
        <dbReference type="ARBA" id="ARBA00022630"/>
    </source>
</evidence>